<accession>A0A640TAT4</accession>
<name>A0A640TAT4_STRNI</name>
<proteinExistence type="predicted"/>
<dbReference type="EMBL" id="BLIP01000001">
    <property type="protein sequence ID" value="GFE20849.1"/>
    <property type="molecule type" value="Genomic_DNA"/>
</dbReference>
<sequence>MKRRTRSGPRGAAGTGVCSPAAVAAAAGSGRRPTAATQSAETMKVPALSTSSGAAPNAWTDSPPTVADSSIPAWVPIS</sequence>
<evidence type="ECO:0000313" key="2">
    <source>
        <dbReference type="EMBL" id="GFE20849.1"/>
    </source>
</evidence>
<evidence type="ECO:0000256" key="1">
    <source>
        <dbReference type="SAM" id="MobiDB-lite"/>
    </source>
</evidence>
<organism evidence="2 3">
    <name type="scientific">Streptomyces nigrescens</name>
    <dbReference type="NCBI Taxonomy" id="1920"/>
    <lineage>
        <taxon>Bacteria</taxon>
        <taxon>Bacillati</taxon>
        <taxon>Actinomycetota</taxon>
        <taxon>Actinomycetes</taxon>
        <taxon>Kitasatosporales</taxon>
        <taxon>Streptomycetaceae</taxon>
        <taxon>Streptomyces</taxon>
    </lineage>
</organism>
<dbReference type="AlphaFoldDB" id="A0A640TAT4"/>
<comment type="caution">
    <text evidence="2">The sequence shown here is derived from an EMBL/GenBank/DDBJ whole genome shotgun (WGS) entry which is preliminary data.</text>
</comment>
<gene>
    <name evidence="2" type="ORF">Sliba_13020</name>
</gene>
<feature type="region of interest" description="Disordered" evidence="1">
    <location>
        <begin position="28"/>
        <end position="78"/>
    </location>
</feature>
<feature type="compositionally biased region" description="Polar residues" evidence="1">
    <location>
        <begin position="48"/>
        <end position="63"/>
    </location>
</feature>
<protein>
    <submittedName>
        <fullName evidence="2">Uncharacterized protein</fullName>
    </submittedName>
</protein>
<evidence type="ECO:0000313" key="3">
    <source>
        <dbReference type="Proteomes" id="UP000429552"/>
    </source>
</evidence>
<reference evidence="2 3" key="1">
    <citation type="submission" date="2019-12" db="EMBL/GenBank/DDBJ databases">
        <title>Whole genome shotgun sequence of Streptomyces libani subsp. libani NBRC 13452.</title>
        <authorList>
            <person name="Ichikawa N."/>
            <person name="Kimura A."/>
            <person name="Kitahashi Y."/>
            <person name="Komaki H."/>
            <person name="Tamura T."/>
        </authorList>
    </citation>
    <scope>NUCLEOTIDE SEQUENCE [LARGE SCALE GENOMIC DNA]</scope>
    <source>
        <strain evidence="2 3">NBRC 13452</strain>
    </source>
</reference>
<dbReference type="Proteomes" id="UP000429552">
    <property type="component" value="Unassembled WGS sequence"/>
</dbReference>